<accession>A0A7X0HRN5</accession>
<dbReference type="EMBL" id="JACHGK010000002">
    <property type="protein sequence ID" value="MBB6444365.1"/>
    <property type="molecule type" value="Genomic_DNA"/>
</dbReference>
<keyword evidence="1" id="KW-0732">Signal</keyword>
<reference evidence="2 3" key="1">
    <citation type="submission" date="2020-08" db="EMBL/GenBank/DDBJ databases">
        <title>Genomic Encyclopedia of Type Strains, Phase IV (KMG-IV): sequencing the most valuable type-strain genomes for metagenomic binning, comparative biology and taxonomic classification.</title>
        <authorList>
            <person name="Goeker M."/>
        </authorList>
    </citation>
    <scope>NUCLEOTIDE SEQUENCE [LARGE SCALE GENOMIC DNA]</scope>
    <source>
        <strain evidence="2 3">DSM 5391</strain>
    </source>
</reference>
<protein>
    <recommendedName>
        <fullName evidence="4">Lipoprotein</fullName>
    </recommendedName>
</protein>
<comment type="caution">
    <text evidence="2">The sequence shown here is derived from an EMBL/GenBank/DDBJ whole genome shotgun (WGS) entry which is preliminary data.</text>
</comment>
<organism evidence="2 3">
    <name type="scientific">Bacillus benzoevorans</name>
    <dbReference type="NCBI Taxonomy" id="1456"/>
    <lineage>
        <taxon>Bacteria</taxon>
        <taxon>Bacillati</taxon>
        <taxon>Bacillota</taxon>
        <taxon>Bacilli</taxon>
        <taxon>Bacillales</taxon>
        <taxon>Bacillaceae</taxon>
        <taxon>Bacillus</taxon>
    </lineage>
</organism>
<keyword evidence="3" id="KW-1185">Reference proteome</keyword>
<evidence type="ECO:0000256" key="1">
    <source>
        <dbReference type="SAM" id="SignalP"/>
    </source>
</evidence>
<feature type="signal peptide" evidence="1">
    <location>
        <begin position="1"/>
        <end position="21"/>
    </location>
</feature>
<dbReference type="RefSeq" id="WP_184523358.1">
    <property type="nucleotide sequence ID" value="NZ_JACHGK010000002.1"/>
</dbReference>
<feature type="chain" id="PRO_5039457615" description="Lipoprotein" evidence="1">
    <location>
        <begin position="22"/>
        <end position="259"/>
    </location>
</feature>
<dbReference type="AlphaFoldDB" id="A0A7X0HRN5"/>
<dbReference type="PROSITE" id="PS51257">
    <property type="entry name" value="PROKAR_LIPOPROTEIN"/>
    <property type="match status" value="1"/>
</dbReference>
<gene>
    <name evidence="2" type="ORF">HNR53_000973</name>
</gene>
<name>A0A7X0HRN5_9BACI</name>
<dbReference type="Proteomes" id="UP000531594">
    <property type="component" value="Unassembled WGS sequence"/>
</dbReference>
<evidence type="ECO:0000313" key="2">
    <source>
        <dbReference type="EMBL" id="MBB6444365.1"/>
    </source>
</evidence>
<proteinExistence type="predicted"/>
<sequence>MRKWFVMLIMSAIALALLVSCEDDKKVNQTTEPEETAKIDQEKDINDLVTIKEEVNREDTTPNGDIARYVYEVPVINIDTKGAQKINDRFFNLVKDMESQIGNGQNLTININSKAFLNDEIISVVMEIVKPGPGGIHTANYDIKRDKELSTKELIDKYNFDPKKLIAEINRQVEINEGKPEEEQVPFDINLFTYTIIAHLYGNTDEYFKKVEEMDNKTNGEKERFVIENIDKFKVYLNEDGHFVFIYTGALPDEELVVE</sequence>
<evidence type="ECO:0000313" key="3">
    <source>
        <dbReference type="Proteomes" id="UP000531594"/>
    </source>
</evidence>
<evidence type="ECO:0008006" key="4">
    <source>
        <dbReference type="Google" id="ProtNLM"/>
    </source>
</evidence>